<dbReference type="GO" id="GO:0005524">
    <property type="term" value="F:ATP binding"/>
    <property type="evidence" value="ECO:0007669"/>
    <property type="project" value="UniProtKB-KW"/>
</dbReference>
<feature type="domain" description="ABC transporter" evidence="4">
    <location>
        <begin position="28"/>
        <end position="276"/>
    </location>
</feature>
<gene>
    <name evidence="5" type="ORF">E6H04_03155</name>
</gene>
<evidence type="ECO:0000259" key="4">
    <source>
        <dbReference type="PROSITE" id="PS50893"/>
    </source>
</evidence>
<dbReference type="InterPro" id="IPR032823">
    <property type="entry name" value="BCA_ABC_TP_C"/>
</dbReference>
<evidence type="ECO:0000256" key="3">
    <source>
        <dbReference type="ARBA" id="ARBA00022840"/>
    </source>
</evidence>
<name>A0A537JIL2_9BACT</name>
<accession>A0A537JIL2</accession>
<dbReference type="InterPro" id="IPR051120">
    <property type="entry name" value="ABC_AA/LPS_Transport"/>
</dbReference>
<dbReference type="InterPro" id="IPR003439">
    <property type="entry name" value="ABC_transporter-like_ATP-bd"/>
</dbReference>
<sequence>MCLRGSLHGPSRCGRNEGRDLSLDQPLLRIERLTKRFGGVLALNDVSFSVRKGDVVGLIGPNGSGKTTLFHCITGFLEPDPPSHVEVMGESIKGKGPDGIALMGIVRTFQELRVFRRLSVIENLLMSAQQYQEDKIVPRFLNTGVIRAHEARAKERARELLELLNLSSSAGKTAGSLSFGQRKLLSLASALMPDPQLILLDEPVAAVNPVLIDKIKEFILDMKCAGKTFLLIEHNMGVVLDICDRIVVLDHGERIAEGAPQVIRTDPRVIDAYFGT</sequence>
<dbReference type="PROSITE" id="PS50893">
    <property type="entry name" value="ABC_TRANSPORTER_2"/>
    <property type="match status" value="1"/>
</dbReference>
<dbReference type="Pfam" id="PF00005">
    <property type="entry name" value="ABC_tran"/>
    <property type="match status" value="1"/>
</dbReference>
<keyword evidence="2" id="KW-0547">Nucleotide-binding</keyword>
<dbReference type="GO" id="GO:0016887">
    <property type="term" value="F:ATP hydrolysis activity"/>
    <property type="evidence" value="ECO:0007669"/>
    <property type="project" value="InterPro"/>
</dbReference>
<dbReference type="EMBL" id="VBAO01000078">
    <property type="protein sequence ID" value="TMI83344.1"/>
    <property type="molecule type" value="Genomic_DNA"/>
</dbReference>
<reference evidence="5 6" key="1">
    <citation type="journal article" date="2019" name="Nat. Microbiol.">
        <title>Mediterranean grassland soil C-N compound turnover is dependent on rainfall and depth, and is mediated by genomically divergent microorganisms.</title>
        <authorList>
            <person name="Diamond S."/>
            <person name="Andeer P.F."/>
            <person name="Li Z."/>
            <person name="Crits-Christoph A."/>
            <person name="Burstein D."/>
            <person name="Anantharaman K."/>
            <person name="Lane K.R."/>
            <person name="Thomas B.C."/>
            <person name="Pan C."/>
            <person name="Northen T.R."/>
            <person name="Banfield J.F."/>
        </authorList>
    </citation>
    <scope>NUCLEOTIDE SEQUENCE [LARGE SCALE GENOMIC DNA]</scope>
    <source>
        <strain evidence="5">NP_7</strain>
    </source>
</reference>
<dbReference type="FunFam" id="3.40.50.300:FF:000421">
    <property type="entry name" value="Branched-chain amino acid ABC transporter ATP-binding protein"/>
    <property type="match status" value="1"/>
</dbReference>
<dbReference type="PANTHER" id="PTHR45772:SF9">
    <property type="entry name" value="CONSERVED COMPONENT OF ABC TRANSPORTER FOR NATURAL AMINO ACIDS"/>
    <property type="match status" value="1"/>
</dbReference>
<dbReference type="Pfam" id="PF12399">
    <property type="entry name" value="BCA_ABC_TP_C"/>
    <property type="match status" value="1"/>
</dbReference>
<proteinExistence type="predicted"/>
<dbReference type="SUPFAM" id="SSF52540">
    <property type="entry name" value="P-loop containing nucleoside triphosphate hydrolases"/>
    <property type="match status" value="1"/>
</dbReference>
<keyword evidence="1" id="KW-0813">Transport</keyword>
<dbReference type="InterPro" id="IPR003593">
    <property type="entry name" value="AAA+_ATPase"/>
</dbReference>
<evidence type="ECO:0000313" key="5">
    <source>
        <dbReference type="EMBL" id="TMI83344.1"/>
    </source>
</evidence>
<dbReference type="Gene3D" id="3.40.50.300">
    <property type="entry name" value="P-loop containing nucleotide triphosphate hydrolases"/>
    <property type="match status" value="1"/>
</dbReference>
<organism evidence="5 6">
    <name type="scientific">Candidatus Segetimicrobium genomatis</name>
    <dbReference type="NCBI Taxonomy" id="2569760"/>
    <lineage>
        <taxon>Bacteria</taxon>
        <taxon>Bacillati</taxon>
        <taxon>Candidatus Sysuimicrobiota</taxon>
        <taxon>Candidatus Sysuimicrobiia</taxon>
        <taxon>Candidatus Sysuimicrobiales</taxon>
        <taxon>Candidatus Segetimicrobiaceae</taxon>
        <taxon>Candidatus Segetimicrobium</taxon>
    </lineage>
</organism>
<dbReference type="SMART" id="SM00382">
    <property type="entry name" value="AAA"/>
    <property type="match status" value="1"/>
</dbReference>
<protein>
    <submittedName>
        <fullName evidence="5">ABC transporter ATP-binding protein</fullName>
    </submittedName>
</protein>
<dbReference type="CDD" id="cd03219">
    <property type="entry name" value="ABC_Mj1267_LivG_branched"/>
    <property type="match status" value="1"/>
</dbReference>
<dbReference type="PANTHER" id="PTHR45772">
    <property type="entry name" value="CONSERVED COMPONENT OF ABC TRANSPORTER FOR NATURAL AMINO ACIDS-RELATED"/>
    <property type="match status" value="1"/>
</dbReference>
<evidence type="ECO:0000256" key="2">
    <source>
        <dbReference type="ARBA" id="ARBA00022741"/>
    </source>
</evidence>
<dbReference type="InterPro" id="IPR027417">
    <property type="entry name" value="P-loop_NTPase"/>
</dbReference>
<keyword evidence="3 5" id="KW-0067">ATP-binding</keyword>
<dbReference type="InterPro" id="IPR017871">
    <property type="entry name" value="ABC_transporter-like_CS"/>
</dbReference>
<dbReference type="AlphaFoldDB" id="A0A537JIL2"/>
<evidence type="ECO:0000256" key="1">
    <source>
        <dbReference type="ARBA" id="ARBA00022448"/>
    </source>
</evidence>
<evidence type="ECO:0000313" key="6">
    <source>
        <dbReference type="Proteomes" id="UP000320048"/>
    </source>
</evidence>
<dbReference type="GO" id="GO:0005886">
    <property type="term" value="C:plasma membrane"/>
    <property type="evidence" value="ECO:0007669"/>
    <property type="project" value="TreeGrafter"/>
</dbReference>
<dbReference type="PROSITE" id="PS00211">
    <property type="entry name" value="ABC_TRANSPORTER_1"/>
    <property type="match status" value="1"/>
</dbReference>
<dbReference type="Proteomes" id="UP000320048">
    <property type="component" value="Unassembled WGS sequence"/>
</dbReference>
<comment type="caution">
    <text evidence="5">The sequence shown here is derived from an EMBL/GenBank/DDBJ whole genome shotgun (WGS) entry which is preliminary data.</text>
</comment>